<feature type="region of interest" description="Disordered" evidence="1">
    <location>
        <begin position="834"/>
        <end position="866"/>
    </location>
</feature>
<dbReference type="OrthoDB" id="2804751at2759"/>
<evidence type="ECO:0000313" key="2">
    <source>
        <dbReference type="EMBL" id="GBE88022.1"/>
    </source>
</evidence>
<gene>
    <name evidence="2" type="ORF">SCP_1202500</name>
</gene>
<dbReference type="InParanoid" id="A0A401H0U1"/>
<keyword evidence="3" id="KW-1185">Reference proteome</keyword>
<organism evidence="2 3">
    <name type="scientific">Sparassis crispa</name>
    <dbReference type="NCBI Taxonomy" id="139825"/>
    <lineage>
        <taxon>Eukaryota</taxon>
        <taxon>Fungi</taxon>
        <taxon>Dikarya</taxon>
        <taxon>Basidiomycota</taxon>
        <taxon>Agaricomycotina</taxon>
        <taxon>Agaricomycetes</taxon>
        <taxon>Polyporales</taxon>
        <taxon>Sparassidaceae</taxon>
        <taxon>Sparassis</taxon>
    </lineage>
</organism>
<name>A0A401H0U1_9APHY</name>
<feature type="region of interest" description="Disordered" evidence="1">
    <location>
        <begin position="503"/>
        <end position="524"/>
    </location>
</feature>
<feature type="region of interest" description="Disordered" evidence="1">
    <location>
        <begin position="1607"/>
        <end position="1628"/>
    </location>
</feature>
<protein>
    <submittedName>
        <fullName evidence="2">Uncharacterized protein</fullName>
    </submittedName>
</protein>
<feature type="region of interest" description="Disordered" evidence="1">
    <location>
        <begin position="1486"/>
        <end position="1533"/>
    </location>
</feature>
<comment type="caution">
    <text evidence="2">The sequence shown here is derived from an EMBL/GenBank/DDBJ whole genome shotgun (WGS) entry which is preliminary data.</text>
</comment>
<evidence type="ECO:0000256" key="1">
    <source>
        <dbReference type="SAM" id="MobiDB-lite"/>
    </source>
</evidence>
<feature type="compositionally biased region" description="Acidic residues" evidence="1">
    <location>
        <begin position="504"/>
        <end position="524"/>
    </location>
</feature>
<dbReference type="Proteomes" id="UP000287166">
    <property type="component" value="Unassembled WGS sequence"/>
</dbReference>
<dbReference type="GeneID" id="38784939"/>
<accession>A0A401H0U1</accession>
<feature type="compositionally biased region" description="Acidic residues" evidence="1">
    <location>
        <begin position="834"/>
        <end position="843"/>
    </location>
</feature>
<dbReference type="RefSeq" id="XP_027618935.1">
    <property type="nucleotide sequence ID" value="XM_027763134.1"/>
</dbReference>
<dbReference type="EMBL" id="BFAD01000012">
    <property type="protein sequence ID" value="GBE88022.1"/>
    <property type="molecule type" value="Genomic_DNA"/>
</dbReference>
<feature type="region of interest" description="Disordered" evidence="1">
    <location>
        <begin position="1325"/>
        <end position="1388"/>
    </location>
</feature>
<feature type="compositionally biased region" description="Polar residues" evidence="1">
    <location>
        <begin position="1488"/>
        <end position="1501"/>
    </location>
</feature>
<sequence length="1728" mass="180447">MSVVLEGDGLPAPVLQDTTNAMYVTEVFADKDVVGNTLGKEEMVEEVEPSEGDFKKMAEKVANGVTFLVEEAEELVFDHDEGTAKENGFAHVAHDDSNVSGANGEVEEAAAVEKSQMDVADASVAEEIAEDAVAPSPTIDGEPNQGTNEVAALVVAEEPAPASSGPAEIEVLITEGLSAPSEVVAADEEVFPTSEEAASEPEAVVIEIVEDAPAPEEAPEQTSAPAPTEEVELAVLEPAVEEVRSEEAIVLFEDSTSPAEPTAVVEEAAVEESHPAPVVNESAAAEAPSAEPVVVAGAVEEVPVAEGNTIIEEAVVEEHFAFEPTTEETVDEAPGPESIAVVDEAAVEEASIAEPVTIVEEAAVGEVPAAEPLAVVEEVAVGDTDASEAVTIVEEVVGAAATAIAAVFREEKASVDVPEVTIEDAASTEEEPAVESITIEPPTPLVVAEELRPEEAPQVIPVQEVAVEELAQEVAQEQAEEYVDEVAEQSVEVTEVSVEVPADAAEEVDEEDAAADGEDVPTDASVEDTEVVEEVSTEVPADLDVEIVEEASADPPEAVEDVSVEASSKAVEEDPTEASAEVIEEASAAASAAVVEEAQEVPAEPAEEAMEVTTEHSTEGPVEVISEVVAAVAAASAEIAAEFSSQPSTQSNEVPTVLAAVEPEDSPAPVQEAVAEVAGELDTQDTPVETGGVEASVAEPVIEQKAVEEMVEAVAAIPVDEHWAESRAEVPPESQVLEAAEQIQANAAMPAEELPVAEEVMVETTTEPAAHAEAVSEVVAAAEAATRASAAVEEAIETPAVVEDAEAPVPVEETEAPVVAIQVEQPEIAEAVAEEPAEPEIEASSEALETTKNAENERSTSPWTPSYSVMVQGLGVAGPEGTEEIAELEQTPIAEAVVKAHETEAAVEVPIIQSDGQEEHIAIEAIIGATAAAVAVLVSEPDEMSPPEASAQVVEVPKSPSWVRSYSVSSQGNSPLPSPKVQALQESKLEAVENMPALEHSTEVEVVAEEAAPANKVPAAVEVEEAVAEETAAEASIVPKGEELMPSSDVPITVIIEEAAPMPPVEETKLEPSATAIEVPKSPSWIPSYSVSSHGNSPLLASNVELEEEFTVEVVAEVPVSEPTAEPVVVVEGEESVPVEAVLETAAEAREEVVPFVEVAEVNVDDEASSLSAEAPEIPKSPTWVPSYSVSSQGSSILVEASEVESVPTVEARDEISAVVQEFVEGIEPSILVKVDDTASIASTSLIEEAQGYPRTPTITVAEVDASEPAVVLVVSSEAPEAVDSEEPKSIWVPSYSVSSQGSSPAHAPQATVDRDVENLEPLQTAEEVTKSPWVPSYSVSSQGTSPVPAPQATEDAEVDELEPLQAAEEPPKSPWIPSYSVSSQGATPDVKNLEPLLAPVVDSIASASAEITSSTEEAVVAVVEAQIAVEEEPVVAEESVGVGEPAVVEEQVVVEEPAVVEEQVDIGDRLTLETSAVIAAELERPNSPWTPSYSVNQQGASPLRKDKELNEVEQTPVPAAEPAEDVQIESKPPSIHLDKSAELGMIEAEAAVLVEERPERPWTPSYSVTTQGPDVANGKAHTEKEENFNQAIQSNVSNGHTELQAFPTVENGEPKKMSTKPSLARLVPVNEDEQIEIEASATSVAEPVSPTHARQRLESTTSSRFFPGGWFSSTPKSHDKGRASHETAAGEFSKSPTSATSTPALEVPTNTPTEGIDEKKKGWCTIM</sequence>
<feature type="region of interest" description="Disordered" evidence="1">
    <location>
        <begin position="1556"/>
        <end position="1583"/>
    </location>
</feature>
<evidence type="ECO:0000313" key="3">
    <source>
        <dbReference type="Proteomes" id="UP000287166"/>
    </source>
</evidence>
<proteinExistence type="predicted"/>
<dbReference type="STRING" id="139825.A0A401H0U1"/>
<feature type="compositionally biased region" description="Basic and acidic residues" evidence="1">
    <location>
        <begin position="1677"/>
        <end position="1686"/>
    </location>
</feature>
<feature type="region of interest" description="Disordered" evidence="1">
    <location>
        <begin position="1641"/>
        <end position="1728"/>
    </location>
</feature>
<feature type="compositionally biased region" description="Low complexity" evidence="1">
    <location>
        <begin position="1696"/>
        <end position="1705"/>
    </location>
</feature>
<reference evidence="2 3" key="1">
    <citation type="journal article" date="2018" name="Sci. Rep.">
        <title>Genome sequence of the cauliflower mushroom Sparassis crispa (Hanabiratake) and its association with beneficial usage.</title>
        <authorList>
            <person name="Kiyama R."/>
            <person name="Furutani Y."/>
            <person name="Kawaguchi K."/>
            <person name="Nakanishi T."/>
        </authorList>
    </citation>
    <scope>NUCLEOTIDE SEQUENCE [LARGE SCALE GENOMIC DNA]</scope>
</reference>